<protein>
    <submittedName>
        <fullName evidence="1">Uncharacterized protein</fullName>
    </submittedName>
</protein>
<dbReference type="AlphaFoldDB" id="M7XAT6"/>
<dbReference type="OrthoDB" id="3035307at2"/>
<proteinExistence type="predicted"/>
<sequence>MTSSWGFRENQQEYVERADQREQITVQRGKKKPYALIPMGEDDFYINVAMLKRIKESLA</sequence>
<keyword evidence="2" id="KW-1185">Reference proteome</keyword>
<comment type="caution">
    <text evidence="1">The sequence shown here is derived from an EMBL/GenBank/DDBJ whole genome shotgun (WGS) entry which is preliminary data.</text>
</comment>
<accession>M7XAT6</accession>
<dbReference type="Proteomes" id="UP000010953">
    <property type="component" value="Unassembled WGS sequence"/>
</dbReference>
<organism evidence="1 2">
    <name type="scientific">Mariniradius saccharolyticus AK6</name>
    <dbReference type="NCBI Taxonomy" id="1239962"/>
    <lineage>
        <taxon>Bacteria</taxon>
        <taxon>Pseudomonadati</taxon>
        <taxon>Bacteroidota</taxon>
        <taxon>Cytophagia</taxon>
        <taxon>Cytophagales</taxon>
        <taxon>Cyclobacteriaceae</taxon>
        <taxon>Mariniradius</taxon>
    </lineage>
</organism>
<dbReference type="EMBL" id="AMZY02000016">
    <property type="protein sequence ID" value="EMS32014.1"/>
    <property type="molecule type" value="Genomic_DNA"/>
</dbReference>
<gene>
    <name evidence="1" type="ORF">C943_01749</name>
</gene>
<reference evidence="1" key="1">
    <citation type="submission" date="2013-01" db="EMBL/GenBank/DDBJ databases">
        <title>Genome assembly of Mariniradius saccharolyticus AK6.</title>
        <authorList>
            <person name="Vaidya B."/>
            <person name="Khatri I."/>
            <person name="Tanuku N.R.S."/>
            <person name="Subramanian S."/>
            <person name="Pinnaka A."/>
        </authorList>
    </citation>
    <scope>NUCLEOTIDE SEQUENCE [LARGE SCALE GENOMIC DNA]</scope>
    <source>
        <strain evidence="1">AK6</strain>
    </source>
</reference>
<evidence type="ECO:0000313" key="2">
    <source>
        <dbReference type="Proteomes" id="UP000010953"/>
    </source>
</evidence>
<name>M7XAT6_9BACT</name>
<evidence type="ECO:0000313" key="1">
    <source>
        <dbReference type="EMBL" id="EMS32014.1"/>
    </source>
</evidence>
<dbReference type="RefSeq" id="WP_008629953.1">
    <property type="nucleotide sequence ID" value="NZ_AMZY02000016.1"/>
</dbReference>
<dbReference type="InParanoid" id="M7XAT6"/>